<name>A0AAW3ZP93_9GAMM</name>
<reference evidence="2 3" key="1">
    <citation type="submission" date="2020-09" db="EMBL/GenBank/DDBJ databases">
        <title>Pseudoxanthomonas sp. CAU 1598 isolated from sand of Yaerae Beach.</title>
        <authorList>
            <person name="Kim W."/>
        </authorList>
    </citation>
    <scope>NUCLEOTIDE SEQUENCE [LARGE SCALE GENOMIC DNA]</scope>
    <source>
        <strain evidence="2 3">CAU 1598</strain>
    </source>
</reference>
<evidence type="ECO:0000313" key="3">
    <source>
        <dbReference type="Proteomes" id="UP000613768"/>
    </source>
</evidence>
<keyword evidence="1" id="KW-0732">Signal</keyword>
<evidence type="ECO:0000256" key="1">
    <source>
        <dbReference type="SAM" id="SignalP"/>
    </source>
</evidence>
<gene>
    <name evidence="2" type="ORF">IFO71_16430</name>
</gene>
<dbReference type="AlphaFoldDB" id="A0AAW3ZP93"/>
<dbReference type="EMBL" id="JACYTR010000048">
    <property type="protein sequence ID" value="MBD8527330.1"/>
    <property type="molecule type" value="Genomic_DNA"/>
</dbReference>
<feature type="chain" id="PRO_5043621535" evidence="1">
    <location>
        <begin position="25"/>
        <end position="163"/>
    </location>
</feature>
<evidence type="ECO:0000313" key="2">
    <source>
        <dbReference type="EMBL" id="MBD8527330.1"/>
    </source>
</evidence>
<dbReference type="Proteomes" id="UP000613768">
    <property type="component" value="Unassembled WGS sequence"/>
</dbReference>
<proteinExistence type="predicted"/>
<keyword evidence="3" id="KW-1185">Reference proteome</keyword>
<comment type="caution">
    <text evidence="2">The sequence shown here is derived from an EMBL/GenBank/DDBJ whole genome shotgun (WGS) entry which is preliminary data.</text>
</comment>
<organism evidence="2 3">
    <name type="scientific">Pseudomarimonas arenosa</name>
    <dbReference type="NCBI Taxonomy" id="2774145"/>
    <lineage>
        <taxon>Bacteria</taxon>
        <taxon>Pseudomonadati</taxon>
        <taxon>Pseudomonadota</taxon>
        <taxon>Gammaproteobacteria</taxon>
        <taxon>Lysobacterales</taxon>
        <taxon>Lysobacteraceae</taxon>
        <taxon>Pseudomarimonas</taxon>
    </lineage>
</organism>
<sequence length="163" mass="16766">MNVKNLCVASSGLAALLLAGSASAGEWVLSVDPQGGNRVEVFATFHGDGATEEAQLDVKLNGAFAVESVEKLIPGSVCVASVEKNILRAVPPSGAGVGLPKGAHDTCVFTLRFLQKSMVADFSSQFDVSFTECASSKGIDVSCTSAVKQLKGTGRGTDKTAEK</sequence>
<feature type="signal peptide" evidence="1">
    <location>
        <begin position="1"/>
        <end position="24"/>
    </location>
</feature>
<protein>
    <submittedName>
        <fullName evidence="2">Uncharacterized protein</fullName>
    </submittedName>
</protein>
<dbReference type="RefSeq" id="WP_192030751.1">
    <property type="nucleotide sequence ID" value="NZ_JACYTR010000048.1"/>
</dbReference>
<accession>A0AAW3ZP93</accession>